<evidence type="ECO:0000259" key="1">
    <source>
        <dbReference type="PROSITE" id="PS50983"/>
    </source>
</evidence>
<sequence length="330" mass="37373">MPQITVKDSLGRQVRIPTRVERIVCLQPELLRILVALGQQDKVVAVDRFPARYDHLMPIIFPGVSGLPVVSVTGEDARVEAILQLEPDLVLVSPSEFSLSRNLSRKLNCPVVSLSAAGRIDDLLSEIEILARITGSEKRGRDLTDYMRSRLADIKDRSRKIPLAERPLVYLSFWGSLLRSPVNYEPVDLAGGRNLASHFRGVYQGSDTTVLKLETLLSLDPKIILVHGNYLPAERTVTVETVLSDPRLQTIRAVRERKLYYTFGFWYWWDPALVLVECLYLSELLHSGPPDSQAMISSGDEIFAFFYGRPGLFRELCAKIKAYDWFKKKE</sequence>
<dbReference type="SUPFAM" id="SSF53807">
    <property type="entry name" value="Helical backbone' metal receptor"/>
    <property type="match status" value="1"/>
</dbReference>
<proteinExistence type="predicted"/>
<name>A0A3E2BN05_9BACT</name>
<gene>
    <name evidence="2" type="ORF">OP8BY_2023</name>
</gene>
<evidence type="ECO:0000313" key="3">
    <source>
        <dbReference type="Proteomes" id="UP000257323"/>
    </source>
</evidence>
<dbReference type="InterPro" id="IPR050902">
    <property type="entry name" value="ABC_Transporter_SBP"/>
</dbReference>
<accession>A0A3E2BN05</accession>
<dbReference type="AlphaFoldDB" id="A0A3E2BN05"/>
<reference evidence="2 3" key="1">
    <citation type="submission" date="2018-08" db="EMBL/GenBank/DDBJ databases">
        <title>Genome analysis of the thermophilic bacterium of the candidate phylum Aminicenantes from deep subsurface aquifer revealed its physiology and ecological role.</title>
        <authorList>
            <person name="Kadnikov V.V."/>
            <person name="Mardanov A.V."/>
            <person name="Beletsky A.V."/>
            <person name="Karnachuk O.V."/>
            <person name="Ravin N.V."/>
        </authorList>
    </citation>
    <scope>NUCLEOTIDE SEQUENCE [LARGE SCALE GENOMIC DNA]</scope>
    <source>
        <strain evidence="2">BY38</strain>
    </source>
</reference>
<organism evidence="2 3">
    <name type="scientific">Candidatus Saccharicenans subterraneus</name>
    <dbReference type="NCBI Taxonomy" id="2508984"/>
    <lineage>
        <taxon>Bacteria</taxon>
        <taxon>Candidatus Aminicenantota</taxon>
        <taxon>Candidatus Aminicenantia</taxon>
        <taxon>Candidatus Aminicenantales</taxon>
        <taxon>Candidatus Saccharicenantaceae</taxon>
        <taxon>Candidatus Saccharicenans</taxon>
    </lineage>
</organism>
<comment type="caution">
    <text evidence="2">The sequence shown here is derived from an EMBL/GenBank/DDBJ whole genome shotgun (WGS) entry which is preliminary data.</text>
</comment>
<feature type="domain" description="Fe/B12 periplasmic-binding" evidence="1">
    <location>
        <begin position="22"/>
        <end position="292"/>
    </location>
</feature>
<dbReference type="Proteomes" id="UP000257323">
    <property type="component" value="Unassembled WGS sequence"/>
</dbReference>
<dbReference type="EMBL" id="QUAH01000005">
    <property type="protein sequence ID" value="RFT16017.1"/>
    <property type="molecule type" value="Genomic_DNA"/>
</dbReference>
<dbReference type="Gene3D" id="3.40.50.1980">
    <property type="entry name" value="Nitrogenase molybdenum iron protein domain"/>
    <property type="match status" value="2"/>
</dbReference>
<dbReference type="PANTHER" id="PTHR30535:SF34">
    <property type="entry name" value="MOLYBDATE-BINDING PROTEIN MOLA"/>
    <property type="match status" value="1"/>
</dbReference>
<dbReference type="InterPro" id="IPR002491">
    <property type="entry name" value="ABC_transptr_periplasmic_BD"/>
</dbReference>
<dbReference type="Pfam" id="PF01497">
    <property type="entry name" value="Peripla_BP_2"/>
    <property type="match status" value="1"/>
</dbReference>
<evidence type="ECO:0000313" key="2">
    <source>
        <dbReference type="EMBL" id="RFT16017.1"/>
    </source>
</evidence>
<dbReference type="PROSITE" id="PS50983">
    <property type="entry name" value="FE_B12_PBP"/>
    <property type="match status" value="1"/>
</dbReference>
<dbReference type="PANTHER" id="PTHR30535">
    <property type="entry name" value="VITAMIN B12-BINDING PROTEIN"/>
    <property type="match status" value="1"/>
</dbReference>
<protein>
    <submittedName>
        <fullName evidence="2">ABC transporter,substrate binding component</fullName>
    </submittedName>
</protein>